<dbReference type="PANTHER" id="PTHR32467">
    <property type="entry name" value="AP2-LIKE ETHYLENE-RESPONSIVE TRANSCRIPTION FACTOR"/>
    <property type="match status" value="1"/>
</dbReference>
<dbReference type="PANTHER" id="PTHR32467:SF90">
    <property type="entry name" value="AP2-LIKE ETHYLENE-RESPONSIVE TRANSCRIPTION FACTOR AIL1"/>
    <property type="match status" value="1"/>
</dbReference>
<reference evidence="8 9" key="1">
    <citation type="journal article" date="2024" name="Nat. Commun.">
        <title>Phylogenomics reveals the evolutionary origins of lichenization in chlorophyte algae.</title>
        <authorList>
            <person name="Puginier C."/>
            <person name="Libourel C."/>
            <person name="Otte J."/>
            <person name="Skaloud P."/>
            <person name="Haon M."/>
            <person name="Grisel S."/>
            <person name="Petersen M."/>
            <person name="Berrin J.G."/>
            <person name="Delaux P.M."/>
            <person name="Dal Grande F."/>
            <person name="Keller J."/>
        </authorList>
    </citation>
    <scope>NUCLEOTIDE SEQUENCE [LARGE SCALE GENOMIC DNA]</scope>
    <source>
        <strain evidence="8 9">SAG 2043</strain>
    </source>
</reference>
<dbReference type="SUPFAM" id="SSF54171">
    <property type="entry name" value="DNA-binding domain"/>
    <property type="match status" value="2"/>
</dbReference>
<feature type="region of interest" description="Disordered" evidence="6">
    <location>
        <begin position="390"/>
        <end position="458"/>
    </location>
</feature>
<keyword evidence="4" id="KW-0804">Transcription</keyword>
<evidence type="ECO:0000256" key="2">
    <source>
        <dbReference type="ARBA" id="ARBA00023015"/>
    </source>
</evidence>
<dbReference type="PRINTS" id="PR00367">
    <property type="entry name" value="ETHRSPELEMNT"/>
</dbReference>
<dbReference type="GO" id="GO:0005634">
    <property type="term" value="C:nucleus"/>
    <property type="evidence" value="ECO:0007669"/>
    <property type="project" value="UniProtKB-SubCell"/>
</dbReference>
<dbReference type="AlphaFoldDB" id="A0AAW1QTF2"/>
<dbReference type="PROSITE" id="PS51032">
    <property type="entry name" value="AP2_ERF"/>
    <property type="match status" value="2"/>
</dbReference>
<name>A0AAW1QTF2_9CHLO</name>
<feature type="region of interest" description="Disordered" evidence="6">
    <location>
        <begin position="103"/>
        <end position="133"/>
    </location>
</feature>
<organism evidence="8 9">
    <name type="scientific">[Myrmecia] bisecta</name>
    <dbReference type="NCBI Taxonomy" id="41462"/>
    <lineage>
        <taxon>Eukaryota</taxon>
        <taxon>Viridiplantae</taxon>
        <taxon>Chlorophyta</taxon>
        <taxon>core chlorophytes</taxon>
        <taxon>Trebouxiophyceae</taxon>
        <taxon>Trebouxiales</taxon>
        <taxon>Trebouxiaceae</taxon>
        <taxon>Myrmecia</taxon>
    </lineage>
</organism>
<dbReference type="InterPro" id="IPR036955">
    <property type="entry name" value="AP2/ERF_dom_sf"/>
</dbReference>
<dbReference type="GO" id="GO:0003677">
    <property type="term" value="F:DNA binding"/>
    <property type="evidence" value="ECO:0007669"/>
    <property type="project" value="UniProtKB-KW"/>
</dbReference>
<dbReference type="CDD" id="cd00018">
    <property type="entry name" value="AP2"/>
    <property type="match status" value="2"/>
</dbReference>
<dbReference type="SMART" id="SM00380">
    <property type="entry name" value="AP2"/>
    <property type="match status" value="2"/>
</dbReference>
<feature type="domain" description="AP2/ERF" evidence="7">
    <location>
        <begin position="212"/>
        <end position="273"/>
    </location>
</feature>
<feature type="compositionally biased region" description="Low complexity" evidence="6">
    <location>
        <begin position="179"/>
        <end position="189"/>
    </location>
</feature>
<comment type="subcellular location">
    <subcellularLocation>
        <location evidence="1">Nucleus</location>
    </subcellularLocation>
</comment>
<keyword evidence="5" id="KW-0539">Nucleus</keyword>
<proteinExistence type="predicted"/>
<evidence type="ECO:0000256" key="3">
    <source>
        <dbReference type="ARBA" id="ARBA00023125"/>
    </source>
</evidence>
<evidence type="ECO:0000259" key="7">
    <source>
        <dbReference type="PROSITE" id="PS51032"/>
    </source>
</evidence>
<evidence type="ECO:0000256" key="4">
    <source>
        <dbReference type="ARBA" id="ARBA00023163"/>
    </source>
</evidence>
<keyword evidence="3" id="KW-0238">DNA-binding</keyword>
<comment type="caution">
    <text evidence="8">The sequence shown here is derived from an EMBL/GenBank/DDBJ whole genome shotgun (WGS) entry which is preliminary data.</text>
</comment>
<dbReference type="EMBL" id="JALJOR010000002">
    <property type="protein sequence ID" value="KAK9824708.1"/>
    <property type="molecule type" value="Genomic_DNA"/>
</dbReference>
<evidence type="ECO:0000256" key="1">
    <source>
        <dbReference type="ARBA" id="ARBA00004123"/>
    </source>
</evidence>
<feature type="compositionally biased region" description="Polar residues" evidence="6">
    <location>
        <begin position="159"/>
        <end position="169"/>
    </location>
</feature>
<sequence>MAAGTATLTPPALRSRTSGFAELFDQHTGVARGDSITRSMMMDFVFSEDDLASHTSAGTMLGSPHRYQHGAEGELPVVLSPRSLFCGNGGEGGPPGLAANVAPVTPPAQTEDAHPFLKQAPTNGQQPPAASEPQALGSVTFVPTQHGSFIPEAVPLRISTPSNQPTTRGSRAAQPADSGSPVPTRGPGRPTRRSRERASEERTPRVKNRSSQFRGVTKHRRSGRWEAHIWVKELGRQVYLGGYEHEDHAAEAYDVAALKYADLTECMDSISLEELIMAVRRQSQGFSRGTSSFRGVTHHPSGRWEARIGIPGSKHIYLGLFNNEKEAAQAYDRALVRLRGTAAATNFALSDYRSHLADYHKMQQTVLLSEDGMAKLMSNSADFEKWIKHGTTDGETQPNSEDALGAGDATGESQPAAQRVYATRGRGTINEDEAHSHSHTESQSAGTHHALAPGLQAS</sequence>
<gene>
    <name evidence="8" type="ORF">WJX72_012563</name>
</gene>
<dbReference type="InterPro" id="IPR016177">
    <property type="entry name" value="DNA-bd_dom_sf"/>
</dbReference>
<dbReference type="Proteomes" id="UP001489004">
    <property type="component" value="Unassembled WGS sequence"/>
</dbReference>
<evidence type="ECO:0000256" key="5">
    <source>
        <dbReference type="ARBA" id="ARBA00023242"/>
    </source>
</evidence>
<feature type="domain" description="AP2/ERF" evidence="7">
    <location>
        <begin position="292"/>
        <end position="348"/>
    </location>
</feature>
<keyword evidence="9" id="KW-1185">Reference proteome</keyword>
<evidence type="ECO:0000313" key="8">
    <source>
        <dbReference type="EMBL" id="KAK9824708.1"/>
    </source>
</evidence>
<dbReference type="GO" id="GO:0003700">
    <property type="term" value="F:DNA-binding transcription factor activity"/>
    <property type="evidence" value="ECO:0007669"/>
    <property type="project" value="InterPro"/>
</dbReference>
<feature type="region of interest" description="Disordered" evidence="6">
    <location>
        <begin position="152"/>
        <end position="218"/>
    </location>
</feature>
<accession>A0AAW1QTF2</accession>
<protein>
    <recommendedName>
        <fullName evidence="7">AP2/ERF domain-containing protein</fullName>
    </recommendedName>
</protein>
<dbReference type="Gene3D" id="3.30.730.10">
    <property type="entry name" value="AP2/ERF domain"/>
    <property type="match status" value="2"/>
</dbReference>
<dbReference type="InterPro" id="IPR001471">
    <property type="entry name" value="AP2/ERF_dom"/>
</dbReference>
<evidence type="ECO:0000313" key="9">
    <source>
        <dbReference type="Proteomes" id="UP001489004"/>
    </source>
</evidence>
<evidence type="ECO:0000256" key="6">
    <source>
        <dbReference type="SAM" id="MobiDB-lite"/>
    </source>
</evidence>
<keyword evidence="2" id="KW-0805">Transcription regulation</keyword>